<accession>A0A4R2I7C0</accession>
<sequence>MATSALACRNRRADEADRILAVIDYSRPSSEPRLWVFDVATQNLLFEEHVAHGRNSGGDLAEHFSNRPGSLESSIGVFENAGSYSGHNGYSLRLRGLEPGFNDQAMERAIVIHGADYVNDGIIRAQGRLGRSFGCPAVRPAIARSLIDTMNKGSFLFAYYPDPDWLSRSQYLGDCDPPRS</sequence>
<evidence type="ECO:0000313" key="2">
    <source>
        <dbReference type="Proteomes" id="UP000294862"/>
    </source>
</evidence>
<dbReference type="Pfam" id="PF13645">
    <property type="entry name" value="YkuD_2"/>
    <property type="match status" value="1"/>
</dbReference>
<organism evidence="1 2">
    <name type="scientific">Dokdonella fugitiva</name>
    <dbReference type="NCBI Taxonomy" id="328517"/>
    <lineage>
        <taxon>Bacteria</taxon>
        <taxon>Pseudomonadati</taxon>
        <taxon>Pseudomonadota</taxon>
        <taxon>Gammaproteobacteria</taxon>
        <taxon>Lysobacterales</taxon>
        <taxon>Rhodanobacteraceae</taxon>
        <taxon>Dokdonella</taxon>
    </lineage>
</organism>
<dbReference type="PANTHER" id="PTHR38477">
    <property type="entry name" value="HYPOTHETICAL EXPORTED PROTEIN"/>
    <property type="match status" value="1"/>
</dbReference>
<keyword evidence="2" id="KW-1185">Reference proteome</keyword>
<dbReference type="InterPro" id="IPR032676">
    <property type="entry name" value="YkuD_2"/>
</dbReference>
<dbReference type="EMBL" id="SLWQ01000005">
    <property type="protein sequence ID" value="TCO40233.1"/>
    <property type="molecule type" value="Genomic_DNA"/>
</dbReference>
<dbReference type="Proteomes" id="UP000294862">
    <property type="component" value="Unassembled WGS sequence"/>
</dbReference>
<comment type="caution">
    <text evidence="1">The sequence shown here is derived from an EMBL/GenBank/DDBJ whole genome shotgun (WGS) entry which is preliminary data.</text>
</comment>
<proteinExistence type="predicted"/>
<name>A0A4R2I7C0_9GAMM</name>
<protein>
    <submittedName>
        <fullName evidence="1">L,D-transpeptidase-like protein</fullName>
    </submittedName>
</protein>
<dbReference type="AlphaFoldDB" id="A0A4R2I7C0"/>
<reference evidence="1 2" key="1">
    <citation type="journal article" date="2015" name="Stand. Genomic Sci.">
        <title>Genomic Encyclopedia of Bacterial and Archaeal Type Strains, Phase III: the genomes of soil and plant-associated and newly described type strains.</title>
        <authorList>
            <person name="Whitman W.B."/>
            <person name="Woyke T."/>
            <person name="Klenk H.P."/>
            <person name="Zhou Y."/>
            <person name="Lilburn T.G."/>
            <person name="Beck B.J."/>
            <person name="De Vos P."/>
            <person name="Vandamme P."/>
            <person name="Eisen J.A."/>
            <person name="Garrity G."/>
            <person name="Hugenholtz P."/>
            <person name="Kyrpides N.C."/>
        </authorList>
    </citation>
    <scope>NUCLEOTIDE SEQUENCE [LARGE SCALE GENOMIC DNA]</scope>
    <source>
        <strain evidence="1 2">A3</strain>
    </source>
</reference>
<gene>
    <name evidence="1" type="ORF">EV148_10527</name>
</gene>
<dbReference type="PANTHER" id="PTHR38477:SF1">
    <property type="entry name" value="MUREIN L,D-TRANSPEPTIDASE CATALYTIC DOMAIN FAMILY PROTEIN"/>
    <property type="match status" value="1"/>
</dbReference>
<evidence type="ECO:0000313" key="1">
    <source>
        <dbReference type="EMBL" id="TCO40233.1"/>
    </source>
</evidence>